<evidence type="ECO:0000259" key="1">
    <source>
        <dbReference type="Pfam" id="PF06250"/>
    </source>
</evidence>
<geneLocation type="plasmid" evidence="3 4">
    <name>unnamed3</name>
</geneLocation>
<dbReference type="Gene3D" id="3.40.1350.10">
    <property type="match status" value="1"/>
</dbReference>
<proteinExistence type="predicted"/>
<dbReference type="EMBL" id="CP110618">
    <property type="protein sequence ID" value="UZJ27053.1"/>
    <property type="molecule type" value="Genomic_DNA"/>
</dbReference>
<name>A0ABY6P7H4_9NOCA</name>
<dbReference type="InterPro" id="IPR053148">
    <property type="entry name" value="PD-DEXK-like_domain"/>
</dbReference>
<dbReference type="RefSeq" id="WP_265385157.1">
    <property type="nucleotide sequence ID" value="NZ_CP110618.1"/>
</dbReference>
<keyword evidence="3" id="KW-0614">Plasmid</keyword>
<protein>
    <submittedName>
        <fullName evidence="3">PDDEXK nuclease domain-containing protein</fullName>
    </submittedName>
</protein>
<organism evidence="3 4">
    <name type="scientific">Rhodococcus antarcticus</name>
    <dbReference type="NCBI Taxonomy" id="2987751"/>
    <lineage>
        <taxon>Bacteria</taxon>
        <taxon>Bacillati</taxon>
        <taxon>Actinomycetota</taxon>
        <taxon>Actinomycetes</taxon>
        <taxon>Mycobacteriales</taxon>
        <taxon>Nocardiaceae</taxon>
        <taxon>Rhodococcus</taxon>
    </lineage>
</organism>
<dbReference type="InterPro" id="IPR011856">
    <property type="entry name" value="tRNA_endonuc-like_dom_sf"/>
</dbReference>
<reference evidence="3" key="1">
    <citation type="submission" date="2022-10" db="EMBL/GenBank/DDBJ databases">
        <title>Rhodococcus sp.75.</title>
        <authorList>
            <person name="Sun M."/>
        </authorList>
    </citation>
    <scope>NUCLEOTIDE SEQUENCE</scope>
    <source>
        <strain evidence="3">75</strain>
        <plasmid evidence="3">unnamed3</plasmid>
    </source>
</reference>
<gene>
    <name evidence="3" type="ORF">RHODO2019_19175</name>
</gene>
<dbReference type="Proteomes" id="UP001164965">
    <property type="component" value="Plasmid unnamed3"/>
</dbReference>
<dbReference type="Pfam" id="PF17761">
    <property type="entry name" value="DUF1016_N"/>
    <property type="match status" value="1"/>
</dbReference>
<dbReference type="PANTHER" id="PTHR30547:SF5">
    <property type="entry name" value="NUCLEASE YHCG-RELATED"/>
    <property type="match status" value="1"/>
</dbReference>
<feature type="domain" description="YhcG PDDEXK nuclease" evidence="1">
    <location>
        <begin position="178"/>
        <end position="333"/>
    </location>
</feature>
<accession>A0ABY6P7H4</accession>
<feature type="domain" description="YhcG N-terminal" evidence="2">
    <location>
        <begin position="23"/>
        <end position="157"/>
    </location>
</feature>
<dbReference type="Pfam" id="PF06250">
    <property type="entry name" value="YhcG_C"/>
    <property type="match status" value="1"/>
</dbReference>
<dbReference type="InterPro" id="IPR041527">
    <property type="entry name" value="YhcG_N"/>
</dbReference>
<dbReference type="PANTHER" id="PTHR30547">
    <property type="entry name" value="UNCHARACTERIZED PROTEIN YHCG-RELATED"/>
    <property type="match status" value="1"/>
</dbReference>
<sequence>MTEPVVPEVGRVPVGYGELLELVKGEVQAARVQAARVVNTELVVLYWRIGTLIRQRRAEQGWGTKVVERLAADLRSEFPGMRGFSPRNLVYMQTFAGAVEGPVAQQAVAQLPWGHVTVLLDKLDDPGERDFYASRAASYGWSRAVLTHHITTGLHRRSGEVVTNFSATLGAESGLVTEIVQDPYNLDFLALEPGFTERHLEDALVARLTHFLAELGEGFAFVGRQYRLTVDGEDFFADLLFFHLGLRRYIVFELKVGAAAPAHLGQLSFYVNVVDDLMRRPEHDDGPTIGILLAATRNDVVVEYALRGFDTPLAVSTYRTTAALPDEVRAALPSVEDLTDVVRHARDEPPASS</sequence>
<dbReference type="InterPro" id="IPR009362">
    <property type="entry name" value="YhcG_C"/>
</dbReference>
<evidence type="ECO:0000313" key="4">
    <source>
        <dbReference type="Proteomes" id="UP001164965"/>
    </source>
</evidence>
<evidence type="ECO:0000313" key="3">
    <source>
        <dbReference type="EMBL" id="UZJ27053.1"/>
    </source>
</evidence>
<keyword evidence="4" id="KW-1185">Reference proteome</keyword>
<evidence type="ECO:0000259" key="2">
    <source>
        <dbReference type="Pfam" id="PF17761"/>
    </source>
</evidence>